<feature type="signal peptide" evidence="2">
    <location>
        <begin position="1"/>
        <end position="22"/>
    </location>
</feature>
<evidence type="ECO:0000313" key="4">
    <source>
        <dbReference type="Proteomes" id="UP000703269"/>
    </source>
</evidence>
<dbReference type="InterPro" id="IPR036322">
    <property type="entry name" value="WD40_repeat_dom_sf"/>
</dbReference>
<reference evidence="3 4" key="1">
    <citation type="submission" date="2021-08" db="EMBL/GenBank/DDBJ databases">
        <title>Draft Genome Sequence of Phanerochaete sordida strain YK-624.</title>
        <authorList>
            <person name="Mori T."/>
            <person name="Dohra H."/>
            <person name="Suzuki T."/>
            <person name="Kawagishi H."/>
            <person name="Hirai H."/>
        </authorList>
    </citation>
    <scope>NUCLEOTIDE SEQUENCE [LARGE SCALE GENOMIC DNA]</scope>
    <source>
        <strain evidence="3 4">YK-624</strain>
    </source>
</reference>
<dbReference type="SUPFAM" id="SSF50978">
    <property type="entry name" value="WD40 repeat-like"/>
    <property type="match status" value="1"/>
</dbReference>
<protein>
    <recommendedName>
        <fullName evidence="5">F-box domain-containing protein</fullName>
    </recommendedName>
</protein>
<evidence type="ECO:0000256" key="2">
    <source>
        <dbReference type="SAM" id="SignalP"/>
    </source>
</evidence>
<keyword evidence="2" id="KW-0732">Signal</keyword>
<keyword evidence="4" id="KW-1185">Reference proteome</keyword>
<sequence>MVLTLSLDITLHVLSYLTLAQAARLHLLCRDTHRFLDDNEQAIYHQFAVSLHFAPQGLSLDDLAARHPVWLKDVRTWKGLCRATVTQGGYLWYGSDNVKQFKINEAEQTIIAVTGTESTPMLTVRALEDGRLLWSLEGVDRIALSDEYLLVWGNGQGIEVWRVVEGAQASGTASPGPLREPSPLAASWLQLARAASAIVPEGNRTNRGVYAPHGFLRPTNTLPFLTYRLKGKLAAVVEVSAMHTVNLWDLEEGVLVRTFDMNAILHPHVGGLPLDTRPESFVLLDMDLTQEHLTVAFDWAIAIVSLREDIDIPTIVFMDRGAPLDVRWLSPRLIESAGHDETEAALCTVLDESSGVFTLPYRADAYKTFDVGQAPADRHAEPEGPWRPNHEWSPCFVSARFSPDGRHLVAGTSFGLFYLLPDFSRVISGDVAVDKIAQKLNLREPISHISWNSHEQRMMIILDSKNILIMTLGRASDDCSNGSSVSLVSARATKLQPLLDVRLGGSHNLQMSRTRLWFSTKPSRMYEQAQAQASPPDAEPTEAAPNTAKEDRFQQSIDSVGMTACFMDFTGTM</sequence>
<organism evidence="3 4">
    <name type="scientific">Phanerochaete sordida</name>
    <dbReference type="NCBI Taxonomy" id="48140"/>
    <lineage>
        <taxon>Eukaryota</taxon>
        <taxon>Fungi</taxon>
        <taxon>Dikarya</taxon>
        <taxon>Basidiomycota</taxon>
        <taxon>Agaricomycotina</taxon>
        <taxon>Agaricomycetes</taxon>
        <taxon>Polyporales</taxon>
        <taxon>Phanerochaetaceae</taxon>
        <taxon>Phanerochaete</taxon>
    </lineage>
</organism>
<proteinExistence type="predicted"/>
<evidence type="ECO:0000256" key="1">
    <source>
        <dbReference type="SAM" id="MobiDB-lite"/>
    </source>
</evidence>
<comment type="caution">
    <text evidence="3">The sequence shown here is derived from an EMBL/GenBank/DDBJ whole genome shotgun (WGS) entry which is preliminary data.</text>
</comment>
<accession>A0A9P3LB32</accession>
<dbReference type="OrthoDB" id="550575at2759"/>
<evidence type="ECO:0000313" key="3">
    <source>
        <dbReference type="EMBL" id="GJE88810.1"/>
    </source>
</evidence>
<feature type="chain" id="PRO_5040132210" description="F-box domain-containing protein" evidence="2">
    <location>
        <begin position="23"/>
        <end position="573"/>
    </location>
</feature>
<dbReference type="EMBL" id="BPQB01000010">
    <property type="protein sequence ID" value="GJE88810.1"/>
    <property type="molecule type" value="Genomic_DNA"/>
</dbReference>
<gene>
    <name evidence="3" type="ORF">PsYK624_048970</name>
</gene>
<evidence type="ECO:0008006" key="5">
    <source>
        <dbReference type="Google" id="ProtNLM"/>
    </source>
</evidence>
<name>A0A9P3LB32_9APHY</name>
<feature type="region of interest" description="Disordered" evidence="1">
    <location>
        <begin position="526"/>
        <end position="546"/>
    </location>
</feature>
<dbReference type="Proteomes" id="UP000703269">
    <property type="component" value="Unassembled WGS sequence"/>
</dbReference>
<dbReference type="AlphaFoldDB" id="A0A9P3LB32"/>